<reference evidence="2" key="2">
    <citation type="journal article" date="2023" name="Science">
        <title>Genomic signatures of disease resistance in endangered staghorn corals.</title>
        <authorList>
            <person name="Vollmer S.V."/>
            <person name="Selwyn J.D."/>
            <person name="Despard B.A."/>
            <person name="Roesel C.L."/>
        </authorList>
    </citation>
    <scope>NUCLEOTIDE SEQUENCE</scope>
    <source>
        <strain evidence="2">K2</strain>
    </source>
</reference>
<accession>A0AAD9Q0W7</accession>
<evidence type="ECO:0000313" key="3">
    <source>
        <dbReference type="Proteomes" id="UP001249851"/>
    </source>
</evidence>
<dbReference type="Proteomes" id="UP001249851">
    <property type="component" value="Unassembled WGS sequence"/>
</dbReference>
<keyword evidence="3" id="KW-1185">Reference proteome</keyword>
<dbReference type="AlphaFoldDB" id="A0AAD9Q0W7"/>
<dbReference type="EMBL" id="JARQWQ010000084">
    <property type="protein sequence ID" value="KAK2552713.1"/>
    <property type="molecule type" value="Genomic_DNA"/>
</dbReference>
<keyword evidence="1" id="KW-1133">Transmembrane helix</keyword>
<sequence length="174" mass="19134">MASAQVVETSVTNNSPSQDSYHPDDLFQSRKTHIHLQGFSNRTMRSSTIARACSQVIKSKALSAIMRVIPFAACFFLLLVMTLPDESDAVPISWFLRIAAALGKQLVKNSYYARCNTRYVPSGMNCPSIVYGVGLTRQQAQASARAYADFVGDSGCGRYVGHCQIRKFVKGRGK</sequence>
<feature type="transmembrane region" description="Helical" evidence="1">
    <location>
        <begin position="64"/>
        <end position="83"/>
    </location>
</feature>
<comment type="caution">
    <text evidence="2">The sequence shown here is derived from an EMBL/GenBank/DDBJ whole genome shotgun (WGS) entry which is preliminary data.</text>
</comment>
<name>A0AAD9Q0W7_ACRCE</name>
<gene>
    <name evidence="2" type="ORF">P5673_026113</name>
</gene>
<reference evidence="2" key="1">
    <citation type="journal article" date="2023" name="G3 (Bethesda)">
        <title>Whole genome assembly and annotation of the endangered Caribbean coral Acropora cervicornis.</title>
        <authorList>
            <person name="Selwyn J.D."/>
            <person name="Vollmer S.V."/>
        </authorList>
    </citation>
    <scope>NUCLEOTIDE SEQUENCE</scope>
    <source>
        <strain evidence="2">K2</strain>
    </source>
</reference>
<proteinExistence type="predicted"/>
<evidence type="ECO:0000256" key="1">
    <source>
        <dbReference type="SAM" id="Phobius"/>
    </source>
</evidence>
<evidence type="ECO:0000313" key="2">
    <source>
        <dbReference type="EMBL" id="KAK2552713.1"/>
    </source>
</evidence>
<protein>
    <submittedName>
        <fullName evidence="2">Uncharacterized protein</fullName>
    </submittedName>
</protein>
<keyword evidence="1" id="KW-0472">Membrane</keyword>
<keyword evidence="1" id="KW-0812">Transmembrane</keyword>
<organism evidence="2 3">
    <name type="scientific">Acropora cervicornis</name>
    <name type="common">Staghorn coral</name>
    <dbReference type="NCBI Taxonomy" id="6130"/>
    <lineage>
        <taxon>Eukaryota</taxon>
        <taxon>Metazoa</taxon>
        <taxon>Cnidaria</taxon>
        <taxon>Anthozoa</taxon>
        <taxon>Hexacorallia</taxon>
        <taxon>Scleractinia</taxon>
        <taxon>Astrocoeniina</taxon>
        <taxon>Acroporidae</taxon>
        <taxon>Acropora</taxon>
    </lineage>
</organism>